<dbReference type="AlphaFoldDB" id="A0A2I9CST6"/>
<reference evidence="2" key="1">
    <citation type="submission" date="2018-01" db="EMBL/GenBank/DDBJ databases">
        <title>Draft Genome Sequence of the Radioresistant Bacterium Deinococcus aerius TR0125, Isolated from the Higher Atmosphere above Japan.</title>
        <authorList>
            <person name="Satoh K."/>
            <person name="Arai H."/>
            <person name="Sanzen T."/>
            <person name="Kawaguchi Y."/>
            <person name="Hayashi H."/>
            <person name="Yokobori S."/>
            <person name="Yamagishi A."/>
            <person name="Oono Y."/>
            <person name="Narumi I."/>
        </authorList>
    </citation>
    <scope>NUCLEOTIDE SEQUENCE [LARGE SCALE GENOMIC DNA]</scope>
    <source>
        <strain evidence="2">TR0125</strain>
    </source>
</reference>
<accession>A0A2I9CST6</accession>
<dbReference type="EMBL" id="BFAG01000002">
    <property type="protein sequence ID" value="GBF04759.1"/>
    <property type="molecule type" value="Genomic_DNA"/>
</dbReference>
<name>A0A2I9CST6_9DEIO</name>
<dbReference type="Proteomes" id="UP000236569">
    <property type="component" value="Unassembled WGS sequence"/>
</dbReference>
<comment type="caution">
    <text evidence="1">The sequence shown here is derived from an EMBL/GenBank/DDBJ whole genome shotgun (WGS) entry which is preliminary data.</text>
</comment>
<gene>
    <name evidence="1" type="ORF">DAERI_020356</name>
</gene>
<sequence length="204" mass="22563">MGSKFTPAPVRLRQVALALEVDRVLTLAQVVRHYEVREEPVLSHFPHREVQFKPLSNSSPVKRTTFIAREPERLLWEPAWSLAHDASTAELRHLLGASRQEWERAQGYGTSRPDALWRRPGGQVVAVEYDGGYPPAITREKFRAFSDRRTFQGLVWGTPSRARTAHLAERHGGAGRSFLVVDITTATSAGRAATATAGGGRTTG</sequence>
<organism evidence="1 2">
    <name type="scientific">Deinococcus aerius</name>
    <dbReference type="NCBI Taxonomy" id="200253"/>
    <lineage>
        <taxon>Bacteria</taxon>
        <taxon>Thermotogati</taxon>
        <taxon>Deinococcota</taxon>
        <taxon>Deinococci</taxon>
        <taxon>Deinococcales</taxon>
        <taxon>Deinococcaceae</taxon>
        <taxon>Deinococcus</taxon>
    </lineage>
</organism>
<proteinExistence type="predicted"/>
<evidence type="ECO:0000313" key="1">
    <source>
        <dbReference type="EMBL" id="GBF04759.1"/>
    </source>
</evidence>
<dbReference type="RefSeq" id="WP_235610254.1">
    <property type="nucleotide sequence ID" value="NZ_BFAG01000002.1"/>
</dbReference>
<evidence type="ECO:0000313" key="2">
    <source>
        <dbReference type="Proteomes" id="UP000236569"/>
    </source>
</evidence>
<protein>
    <submittedName>
        <fullName evidence="1">Uncharacterized protein</fullName>
    </submittedName>
</protein>
<keyword evidence="2" id="KW-1185">Reference proteome</keyword>